<comment type="caution">
    <text evidence="2">The sequence shown here is derived from an EMBL/GenBank/DDBJ whole genome shotgun (WGS) entry which is preliminary data.</text>
</comment>
<keyword evidence="3" id="KW-1185">Reference proteome</keyword>
<evidence type="ECO:0000256" key="1">
    <source>
        <dbReference type="SAM" id="MobiDB-lite"/>
    </source>
</evidence>
<sequence>MHSPKENKNSSYTHQTEHVQNGLGTVEEGEDQRIQDQTVFLRSVDLTPYVPQ</sequence>
<evidence type="ECO:0000313" key="2">
    <source>
        <dbReference type="EMBL" id="CAI9552299.1"/>
    </source>
</evidence>
<dbReference type="Proteomes" id="UP001162483">
    <property type="component" value="Unassembled WGS sequence"/>
</dbReference>
<proteinExistence type="predicted"/>
<gene>
    <name evidence="2" type="ORF">SPARVUS_LOCUS3859528</name>
</gene>
<protein>
    <submittedName>
        <fullName evidence="2">Uncharacterized protein</fullName>
    </submittedName>
</protein>
<reference evidence="2" key="1">
    <citation type="submission" date="2023-05" db="EMBL/GenBank/DDBJ databases">
        <authorList>
            <person name="Stuckert A."/>
        </authorList>
    </citation>
    <scope>NUCLEOTIDE SEQUENCE</scope>
</reference>
<dbReference type="EMBL" id="CATNWA010006532">
    <property type="protein sequence ID" value="CAI9552299.1"/>
    <property type="molecule type" value="Genomic_DNA"/>
</dbReference>
<name>A0ABN9BX35_9NEOB</name>
<evidence type="ECO:0000313" key="3">
    <source>
        <dbReference type="Proteomes" id="UP001162483"/>
    </source>
</evidence>
<accession>A0ABN9BX35</accession>
<feature type="region of interest" description="Disordered" evidence="1">
    <location>
        <begin position="1"/>
        <end position="31"/>
    </location>
</feature>
<feature type="compositionally biased region" description="Polar residues" evidence="1">
    <location>
        <begin position="9"/>
        <end position="23"/>
    </location>
</feature>
<organism evidence="2 3">
    <name type="scientific">Staurois parvus</name>
    <dbReference type="NCBI Taxonomy" id="386267"/>
    <lineage>
        <taxon>Eukaryota</taxon>
        <taxon>Metazoa</taxon>
        <taxon>Chordata</taxon>
        <taxon>Craniata</taxon>
        <taxon>Vertebrata</taxon>
        <taxon>Euteleostomi</taxon>
        <taxon>Amphibia</taxon>
        <taxon>Batrachia</taxon>
        <taxon>Anura</taxon>
        <taxon>Neobatrachia</taxon>
        <taxon>Ranoidea</taxon>
        <taxon>Ranidae</taxon>
        <taxon>Staurois</taxon>
    </lineage>
</organism>